<comment type="caution">
    <text evidence="1">The sequence shown here is derived from an EMBL/GenBank/DDBJ whole genome shotgun (WGS) entry which is preliminary data.</text>
</comment>
<dbReference type="PANTHER" id="PTHR46603:SF1">
    <property type="entry name" value="ABSCISSION_NOCUT CHECKPOINT REGULATOR"/>
    <property type="match status" value="1"/>
</dbReference>
<dbReference type="OrthoDB" id="5407799at2759"/>
<dbReference type="GO" id="GO:0005813">
    <property type="term" value="C:centrosome"/>
    <property type="evidence" value="ECO:0007669"/>
    <property type="project" value="TreeGrafter"/>
</dbReference>
<organism evidence="1">
    <name type="scientific">Tetraodon nigroviridis</name>
    <name type="common">Spotted green pufferfish</name>
    <name type="synonym">Chelonodon nigroviridis</name>
    <dbReference type="NCBI Taxonomy" id="99883"/>
    <lineage>
        <taxon>Eukaryota</taxon>
        <taxon>Metazoa</taxon>
        <taxon>Chordata</taxon>
        <taxon>Craniata</taxon>
        <taxon>Vertebrata</taxon>
        <taxon>Euteleostomi</taxon>
        <taxon>Actinopterygii</taxon>
        <taxon>Neopterygii</taxon>
        <taxon>Teleostei</taxon>
        <taxon>Neoteleostei</taxon>
        <taxon>Acanthomorphata</taxon>
        <taxon>Eupercaria</taxon>
        <taxon>Tetraodontiformes</taxon>
        <taxon>Tetradontoidea</taxon>
        <taxon>Tetraodontidae</taxon>
        <taxon>Tetraodon</taxon>
    </lineage>
</organism>
<dbReference type="Pfam" id="PF22586">
    <property type="entry name" value="ANCHR-like_BBOX"/>
    <property type="match status" value="1"/>
</dbReference>
<dbReference type="GO" id="GO:0009838">
    <property type="term" value="P:abscission"/>
    <property type="evidence" value="ECO:0007669"/>
    <property type="project" value="TreeGrafter"/>
</dbReference>
<sequence>PYSDEEELPWCCICDQDATLCCHSCDGDLYCNRCFSQAFAWISARSLALMGTGCRDLNKLSAGCCHIVRQQEYKAFSVMK</sequence>
<dbReference type="GO" id="GO:0032154">
    <property type="term" value="C:cleavage furrow"/>
    <property type="evidence" value="ECO:0007669"/>
    <property type="project" value="TreeGrafter"/>
</dbReference>
<name>Q4RLM9_TETNG</name>
<dbReference type="SUPFAM" id="SSF57845">
    <property type="entry name" value="B-box zinc-binding domain"/>
    <property type="match status" value="1"/>
</dbReference>
<gene>
    <name evidence="1" type="ORF">GSTENG00032418001</name>
</gene>
<dbReference type="GO" id="GO:0044878">
    <property type="term" value="P:mitotic cytokinesis checkpoint signaling"/>
    <property type="evidence" value="ECO:0007669"/>
    <property type="project" value="TreeGrafter"/>
</dbReference>
<dbReference type="EMBL" id="CAAE01015019">
    <property type="protein sequence ID" value="CAG10703.1"/>
    <property type="molecule type" value="Genomic_DNA"/>
</dbReference>
<evidence type="ECO:0000313" key="1">
    <source>
        <dbReference type="EMBL" id="CAG10703.1"/>
    </source>
</evidence>
<dbReference type="KEGG" id="tng:GSTEN00032418G001"/>
<feature type="non-terminal residue" evidence="1">
    <location>
        <position position="80"/>
    </location>
</feature>
<protein>
    <submittedName>
        <fullName evidence="1">(spotted green pufferfish) hypothetical protein</fullName>
    </submittedName>
</protein>
<dbReference type="GO" id="GO:0030496">
    <property type="term" value="C:midbody"/>
    <property type="evidence" value="ECO:0007669"/>
    <property type="project" value="TreeGrafter"/>
</dbReference>
<proteinExistence type="predicted"/>
<dbReference type="AlphaFoldDB" id="Q4RLM9"/>
<reference evidence="1" key="2">
    <citation type="submission" date="2004-02" db="EMBL/GenBank/DDBJ databases">
        <authorList>
            <consortium name="Genoscope"/>
            <consortium name="Whitehead Institute Centre for Genome Research"/>
        </authorList>
    </citation>
    <scope>NUCLEOTIDE SEQUENCE</scope>
</reference>
<accession>Q4RLM9</accession>
<dbReference type="PANTHER" id="PTHR46603">
    <property type="entry name" value="ABSCISSION/NOCUT CHECKPOINT REGULATOR"/>
    <property type="match status" value="1"/>
</dbReference>
<dbReference type="GO" id="GO:0032266">
    <property type="term" value="F:phosphatidylinositol-3-phosphate binding"/>
    <property type="evidence" value="ECO:0007669"/>
    <property type="project" value="TreeGrafter"/>
</dbReference>
<reference evidence="1" key="1">
    <citation type="journal article" date="2004" name="Nature">
        <title>Genome duplication in the teleost fish Tetraodon nigroviridis reveals the early vertebrate proto-karyotype.</title>
        <authorList>
            <person name="Jaillon O."/>
            <person name="Aury J.-M."/>
            <person name="Brunet F."/>
            <person name="Petit J.-L."/>
            <person name="Stange-Thomann N."/>
            <person name="Mauceli E."/>
            <person name="Bouneau L."/>
            <person name="Fischer C."/>
            <person name="Ozouf-Costaz C."/>
            <person name="Bernot A."/>
            <person name="Nicaud S."/>
            <person name="Jaffe D."/>
            <person name="Fisher S."/>
            <person name="Lutfalla G."/>
            <person name="Dossat C."/>
            <person name="Segurens B."/>
            <person name="Dasilva C."/>
            <person name="Salanoubat M."/>
            <person name="Levy M."/>
            <person name="Boudet N."/>
            <person name="Castellano S."/>
            <person name="Anthouard V."/>
            <person name="Jubin C."/>
            <person name="Castelli V."/>
            <person name="Katinka M."/>
            <person name="Vacherie B."/>
            <person name="Biemont C."/>
            <person name="Skalli Z."/>
            <person name="Cattolico L."/>
            <person name="Poulain J."/>
            <person name="De Berardinis V."/>
            <person name="Cruaud C."/>
            <person name="Duprat S."/>
            <person name="Brottier P."/>
            <person name="Coutanceau J.-P."/>
            <person name="Gouzy J."/>
            <person name="Parra G."/>
            <person name="Lardier G."/>
            <person name="Chapple C."/>
            <person name="McKernan K.J."/>
            <person name="McEwan P."/>
            <person name="Bosak S."/>
            <person name="Kellis M."/>
            <person name="Volff J.-N."/>
            <person name="Guigo R."/>
            <person name="Zody M.C."/>
            <person name="Mesirov J."/>
            <person name="Lindblad-Toh K."/>
            <person name="Birren B."/>
            <person name="Nusbaum C."/>
            <person name="Kahn D."/>
            <person name="Robinson-Rechavi M."/>
            <person name="Laudet V."/>
            <person name="Schachter V."/>
            <person name="Quetier F."/>
            <person name="Saurin W."/>
            <person name="Scarpelli C."/>
            <person name="Wincker P."/>
            <person name="Lander E.S."/>
            <person name="Weissenbach J."/>
            <person name="Roest Crollius H."/>
        </authorList>
    </citation>
    <scope>NUCLEOTIDE SEQUENCE [LARGE SCALE GENOMIC DNA]</scope>
</reference>